<proteinExistence type="predicted"/>
<organism evidence="2 3">
    <name type="scientific">Crossiella cryophila</name>
    <dbReference type="NCBI Taxonomy" id="43355"/>
    <lineage>
        <taxon>Bacteria</taxon>
        <taxon>Bacillati</taxon>
        <taxon>Actinomycetota</taxon>
        <taxon>Actinomycetes</taxon>
        <taxon>Pseudonocardiales</taxon>
        <taxon>Pseudonocardiaceae</taxon>
        <taxon>Crossiella</taxon>
    </lineage>
</organism>
<name>A0A7W7FS54_9PSEU</name>
<dbReference type="Proteomes" id="UP000533598">
    <property type="component" value="Unassembled WGS sequence"/>
</dbReference>
<dbReference type="RefSeq" id="WP_221489785.1">
    <property type="nucleotide sequence ID" value="NZ_BAAAUI010000026.1"/>
</dbReference>
<feature type="transmembrane region" description="Helical" evidence="1">
    <location>
        <begin position="62"/>
        <end position="89"/>
    </location>
</feature>
<gene>
    <name evidence="2" type="ORF">HNR67_001186</name>
</gene>
<comment type="caution">
    <text evidence="2">The sequence shown here is derived from an EMBL/GenBank/DDBJ whole genome shotgun (WGS) entry which is preliminary data.</text>
</comment>
<protein>
    <submittedName>
        <fullName evidence="2">Uncharacterized protein</fullName>
    </submittedName>
</protein>
<keyword evidence="1" id="KW-0812">Transmembrane</keyword>
<dbReference type="AlphaFoldDB" id="A0A7W7FS54"/>
<keyword evidence="1" id="KW-1133">Transmembrane helix</keyword>
<evidence type="ECO:0000313" key="3">
    <source>
        <dbReference type="Proteomes" id="UP000533598"/>
    </source>
</evidence>
<evidence type="ECO:0000256" key="1">
    <source>
        <dbReference type="SAM" id="Phobius"/>
    </source>
</evidence>
<dbReference type="EMBL" id="JACHMH010000001">
    <property type="protein sequence ID" value="MBB4675068.1"/>
    <property type="molecule type" value="Genomic_DNA"/>
</dbReference>
<sequence>MTQPGPPEDEGAEQEAERRRRRVKVVLAERRGARKVVRTMVHIEQQTQIGEQVVRVLIRKQLTVAVTLAVITAVALGSLPLLFALFPAVASATLLGVRLPWLLLGAAAYPLLIGVGALYNRVVERNEKDFIDMVEN</sequence>
<evidence type="ECO:0000313" key="2">
    <source>
        <dbReference type="EMBL" id="MBB4675068.1"/>
    </source>
</evidence>
<keyword evidence="3" id="KW-1185">Reference proteome</keyword>
<feature type="transmembrane region" description="Helical" evidence="1">
    <location>
        <begin position="101"/>
        <end position="119"/>
    </location>
</feature>
<reference evidence="2 3" key="1">
    <citation type="submission" date="2020-08" db="EMBL/GenBank/DDBJ databases">
        <title>Sequencing the genomes of 1000 actinobacteria strains.</title>
        <authorList>
            <person name="Klenk H.-P."/>
        </authorList>
    </citation>
    <scope>NUCLEOTIDE SEQUENCE [LARGE SCALE GENOMIC DNA]</scope>
    <source>
        <strain evidence="2 3">DSM 44230</strain>
    </source>
</reference>
<accession>A0A7W7FS54</accession>
<keyword evidence="1" id="KW-0472">Membrane</keyword>